<name>A0A2S2Q7N7_9HEMI</name>
<organism evidence="2">
    <name type="scientific">Sipha flava</name>
    <name type="common">yellow sugarcane aphid</name>
    <dbReference type="NCBI Taxonomy" id="143950"/>
    <lineage>
        <taxon>Eukaryota</taxon>
        <taxon>Metazoa</taxon>
        <taxon>Ecdysozoa</taxon>
        <taxon>Arthropoda</taxon>
        <taxon>Hexapoda</taxon>
        <taxon>Insecta</taxon>
        <taxon>Pterygota</taxon>
        <taxon>Neoptera</taxon>
        <taxon>Paraneoptera</taxon>
        <taxon>Hemiptera</taxon>
        <taxon>Sternorrhyncha</taxon>
        <taxon>Aphidomorpha</taxon>
        <taxon>Aphidoidea</taxon>
        <taxon>Aphididae</taxon>
        <taxon>Sipha</taxon>
    </lineage>
</organism>
<dbReference type="PANTHER" id="PTHR46599:SF3">
    <property type="entry name" value="PIGGYBAC TRANSPOSABLE ELEMENT-DERIVED PROTEIN 4"/>
    <property type="match status" value="1"/>
</dbReference>
<gene>
    <name evidence="2" type="primary">PGBD4_47</name>
    <name evidence="2" type="ORF">g.127805</name>
</gene>
<dbReference type="EMBL" id="GGMS01004555">
    <property type="protein sequence ID" value="MBY73758.1"/>
    <property type="molecule type" value="Transcribed_RNA"/>
</dbReference>
<proteinExistence type="predicted"/>
<reference evidence="2" key="1">
    <citation type="submission" date="2018-04" db="EMBL/GenBank/DDBJ databases">
        <title>Transcriptome assembly of Sipha flava.</title>
        <authorList>
            <person name="Scully E.D."/>
            <person name="Geib S.M."/>
            <person name="Palmer N.A."/>
            <person name="Koch K."/>
            <person name="Bradshaw J."/>
            <person name="Heng-Moss T."/>
            <person name="Sarath G."/>
        </authorList>
    </citation>
    <scope>NUCLEOTIDE SEQUENCE</scope>
</reference>
<evidence type="ECO:0000259" key="1">
    <source>
        <dbReference type="Pfam" id="PF13843"/>
    </source>
</evidence>
<dbReference type="OrthoDB" id="6589816at2759"/>
<dbReference type="Pfam" id="PF13843">
    <property type="entry name" value="DDE_Tnp_1_7"/>
    <property type="match status" value="1"/>
</dbReference>
<dbReference type="AlphaFoldDB" id="A0A2S2Q7N7"/>
<dbReference type="PANTHER" id="PTHR46599">
    <property type="entry name" value="PIGGYBAC TRANSPOSABLE ELEMENT-DERIVED PROTEIN 4"/>
    <property type="match status" value="1"/>
</dbReference>
<evidence type="ECO:0000313" key="2">
    <source>
        <dbReference type="EMBL" id="MBY73758.1"/>
    </source>
</evidence>
<protein>
    <submittedName>
        <fullName evidence="2">PiggyBac transposable element-derived protein 4</fullName>
    </submittedName>
</protein>
<accession>A0A2S2Q7N7</accession>
<feature type="domain" description="PiggyBac transposable element-derived protein" evidence="1">
    <location>
        <begin position="6"/>
        <end position="126"/>
    </location>
</feature>
<sequence>MTFRITHVVGTLRVNRKGNPKDVTTKKLKKGQIIAQQSNTNVVVLKWKDKRDLLMLSTKHVDTTTAITKRNQTINKPDMVIEYNQGKSFIDRSDQMTSYSTPLRRSLKWYRKVAFDILLGTSLTNALSLFCKVNNTKIKITDFKEQIILNLIKKDESLAPQVSDNHILQKINSPHRKCVSCYKKLELEFGRKKAQNKCVKVTTICIYCKVPTCMPCFFDTHSVSLKNKNHINKIFIIKYTFNVCK</sequence>
<dbReference type="InterPro" id="IPR029526">
    <property type="entry name" value="PGBD"/>
</dbReference>